<dbReference type="EMBL" id="CYZE01000022">
    <property type="protein sequence ID" value="CUP23219.1"/>
    <property type="molecule type" value="Genomic_DNA"/>
</dbReference>
<dbReference type="Proteomes" id="UP000095651">
    <property type="component" value="Unassembled WGS sequence"/>
</dbReference>
<dbReference type="Proteomes" id="UP000263014">
    <property type="component" value="Unassembled WGS sequence"/>
</dbReference>
<dbReference type="SMART" id="SM00895">
    <property type="entry name" value="FCD"/>
    <property type="match status" value="1"/>
</dbReference>
<dbReference type="PANTHER" id="PTHR43537:SF54">
    <property type="entry name" value="TRANSCRIPTIONAL REGULATOR, GNTR FAMILY"/>
    <property type="match status" value="1"/>
</dbReference>
<accession>A0A174LNY3</accession>
<dbReference type="CDD" id="cd07377">
    <property type="entry name" value="WHTH_GntR"/>
    <property type="match status" value="1"/>
</dbReference>
<evidence type="ECO:0000313" key="8">
    <source>
        <dbReference type="EMBL" id="RGM04011.1"/>
    </source>
</evidence>
<evidence type="ECO:0000313" key="10">
    <source>
        <dbReference type="Proteomes" id="UP000261023"/>
    </source>
</evidence>
<dbReference type="RefSeq" id="WP_002605700.1">
    <property type="nucleotide sequence ID" value="NZ_CABIXC010000022.1"/>
</dbReference>
<proteinExistence type="predicted"/>
<dbReference type="GO" id="GO:0003677">
    <property type="term" value="F:DNA binding"/>
    <property type="evidence" value="ECO:0007669"/>
    <property type="project" value="UniProtKB-KW"/>
</dbReference>
<evidence type="ECO:0000256" key="3">
    <source>
        <dbReference type="ARBA" id="ARBA00023163"/>
    </source>
</evidence>
<dbReference type="OrthoDB" id="9799482at2"/>
<reference evidence="5 9" key="1">
    <citation type="submission" date="2015-09" db="EMBL/GenBank/DDBJ databases">
        <authorList>
            <consortium name="Pathogen Informatics"/>
        </authorList>
    </citation>
    <scope>NUCLEOTIDE SEQUENCE [LARGE SCALE GENOMIC DNA]</scope>
    <source>
        <strain evidence="5 9">2789STDY5608850</strain>
    </source>
</reference>
<dbReference type="Proteomes" id="UP000261023">
    <property type="component" value="Unassembled WGS sequence"/>
</dbReference>
<evidence type="ECO:0000256" key="1">
    <source>
        <dbReference type="ARBA" id="ARBA00023015"/>
    </source>
</evidence>
<keyword evidence="1" id="KW-0805">Transcription regulation</keyword>
<dbReference type="AlphaFoldDB" id="A0A174LNY3"/>
<keyword evidence="2" id="KW-0238">DNA-binding</keyword>
<dbReference type="EMBL" id="QTJW01000008">
    <property type="protein sequence ID" value="RGD70053.1"/>
    <property type="molecule type" value="Genomic_DNA"/>
</dbReference>
<gene>
    <name evidence="5" type="primary">lutR_4</name>
    <name evidence="6" type="ORF">DWX31_13005</name>
    <name evidence="8" type="ORF">DXC39_13415</name>
    <name evidence="7" type="ORF">DXD79_22380</name>
    <name evidence="5" type="ORF">ERS852407_05362</name>
</gene>
<dbReference type="SUPFAM" id="SSF46785">
    <property type="entry name" value="Winged helix' DNA-binding domain"/>
    <property type="match status" value="1"/>
</dbReference>
<dbReference type="SMART" id="SM00345">
    <property type="entry name" value="HTH_GNTR"/>
    <property type="match status" value="1"/>
</dbReference>
<name>A0A174LNY3_9FIRM</name>
<dbReference type="EMBL" id="QSSQ01000011">
    <property type="protein sequence ID" value="RGM04011.1"/>
    <property type="molecule type" value="Genomic_DNA"/>
</dbReference>
<evidence type="ECO:0000313" key="7">
    <source>
        <dbReference type="EMBL" id="RGI99894.1"/>
    </source>
</evidence>
<evidence type="ECO:0000259" key="4">
    <source>
        <dbReference type="PROSITE" id="PS50949"/>
    </source>
</evidence>
<evidence type="ECO:0000313" key="12">
    <source>
        <dbReference type="Proteomes" id="UP000263014"/>
    </source>
</evidence>
<keyword evidence="3" id="KW-0804">Transcription</keyword>
<dbReference type="Pfam" id="PF07729">
    <property type="entry name" value="FCD"/>
    <property type="match status" value="1"/>
</dbReference>
<evidence type="ECO:0000313" key="5">
    <source>
        <dbReference type="EMBL" id="CUP23219.1"/>
    </source>
</evidence>
<dbReference type="InterPro" id="IPR011711">
    <property type="entry name" value="GntR_C"/>
</dbReference>
<evidence type="ECO:0000313" key="9">
    <source>
        <dbReference type="Proteomes" id="UP000095651"/>
    </source>
</evidence>
<reference evidence="10 11" key="2">
    <citation type="submission" date="2018-08" db="EMBL/GenBank/DDBJ databases">
        <title>A genome reference for cultivated species of the human gut microbiota.</title>
        <authorList>
            <person name="Zou Y."/>
            <person name="Xue W."/>
            <person name="Luo G."/>
        </authorList>
    </citation>
    <scope>NUCLEOTIDE SEQUENCE [LARGE SCALE GENOMIC DNA]</scope>
    <source>
        <strain evidence="6 10">AF19-13AC</strain>
        <strain evidence="8 11">TF05-11AC</strain>
        <strain evidence="7 12">TM09-12</strain>
    </source>
</reference>
<dbReference type="SUPFAM" id="SSF48008">
    <property type="entry name" value="GntR ligand-binding domain-like"/>
    <property type="match status" value="1"/>
</dbReference>
<evidence type="ECO:0000313" key="11">
    <source>
        <dbReference type="Proteomes" id="UP000261257"/>
    </source>
</evidence>
<dbReference type="Pfam" id="PF00392">
    <property type="entry name" value="GntR"/>
    <property type="match status" value="1"/>
</dbReference>
<dbReference type="Proteomes" id="UP000261257">
    <property type="component" value="Unassembled WGS sequence"/>
</dbReference>
<dbReference type="GO" id="GO:0003700">
    <property type="term" value="F:DNA-binding transcription factor activity"/>
    <property type="evidence" value="ECO:0007669"/>
    <property type="project" value="InterPro"/>
</dbReference>
<sequence length="227" mass="26696">MVNKIKRTSLQSEIIRFILDYIREHDLNPGDKLPSQENLLAMMGVSRTSLREAMKTLEARGILEIQNGKGAYVGGLVDADGVQVIDFTQEKERLLEALEVRKILEREILRMLIHTITDEELKELGEIKDILMSKYRRGLQQTAEDKKFHYTIYRLCHNQVMYQLILSLNNVMEKFWEFPLNMEDPFLESIPLHEELYEAICEKNVRKAQSINDKLLEAVYRDIRQQR</sequence>
<dbReference type="Gene3D" id="1.10.10.10">
    <property type="entry name" value="Winged helix-like DNA-binding domain superfamily/Winged helix DNA-binding domain"/>
    <property type="match status" value="1"/>
</dbReference>
<dbReference type="PROSITE" id="PS50949">
    <property type="entry name" value="HTH_GNTR"/>
    <property type="match status" value="1"/>
</dbReference>
<dbReference type="PANTHER" id="PTHR43537">
    <property type="entry name" value="TRANSCRIPTIONAL REGULATOR, GNTR FAMILY"/>
    <property type="match status" value="1"/>
</dbReference>
<evidence type="ECO:0000256" key="2">
    <source>
        <dbReference type="ARBA" id="ARBA00023125"/>
    </source>
</evidence>
<evidence type="ECO:0000313" key="6">
    <source>
        <dbReference type="EMBL" id="RGD70053.1"/>
    </source>
</evidence>
<feature type="domain" description="HTH gntR-type" evidence="4">
    <location>
        <begin position="8"/>
        <end position="76"/>
    </location>
</feature>
<dbReference type="InterPro" id="IPR008920">
    <property type="entry name" value="TF_FadR/GntR_C"/>
</dbReference>
<dbReference type="PRINTS" id="PR00035">
    <property type="entry name" value="HTHGNTR"/>
</dbReference>
<dbReference type="InterPro" id="IPR036388">
    <property type="entry name" value="WH-like_DNA-bd_sf"/>
</dbReference>
<dbReference type="Gene3D" id="1.20.120.530">
    <property type="entry name" value="GntR ligand-binding domain-like"/>
    <property type="match status" value="1"/>
</dbReference>
<dbReference type="EMBL" id="QSON01000012">
    <property type="protein sequence ID" value="RGI99894.1"/>
    <property type="molecule type" value="Genomic_DNA"/>
</dbReference>
<dbReference type="InterPro" id="IPR036390">
    <property type="entry name" value="WH_DNA-bd_sf"/>
</dbReference>
<protein>
    <submittedName>
        <fullName evidence="6">FadR family transcriptional regulator</fullName>
    </submittedName>
    <submittedName>
        <fullName evidence="5">GntR family transcriptional regulator</fullName>
    </submittedName>
</protein>
<organism evidence="5 9">
    <name type="scientific">Hungatella hathewayi</name>
    <dbReference type="NCBI Taxonomy" id="154046"/>
    <lineage>
        <taxon>Bacteria</taxon>
        <taxon>Bacillati</taxon>
        <taxon>Bacillota</taxon>
        <taxon>Clostridia</taxon>
        <taxon>Lachnospirales</taxon>
        <taxon>Lachnospiraceae</taxon>
        <taxon>Hungatella</taxon>
    </lineage>
</organism>
<dbReference type="InterPro" id="IPR000524">
    <property type="entry name" value="Tscrpt_reg_HTH_GntR"/>
</dbReference>